<dbReference type="AlphaFoldDB" id="A0A6G1IXI2"/>
<evidence type="ECO:0000256" key="1">
    <source>
        <dbReference type="PROSITE-ProRule" id="PRU00175"/>
    </source>
</evidence>
<sequence length="440" mass="51557">MAIAHNREPTIQGQAGWRSIPVVVAIIEMVTEYYDLLEVLQLLAEIIEDTIDDKWHMDDAKYESVHYWWRDIEKLAPGLDDLGIDLNKLVWELWLEVLPGGRQQFASEFPLNTLWTFQDLHVPLADGFVLTSALKSKPQWTQRFIDEEPVYQDSPSDLDEERKFRNTQGPMPCLTRIVRWSPHHYKDVLTEFLDVYSTAIVSVTRFLQKTEFRYSEEMFMQLEYAAVRDFTITMRSPLSNTCVGCRRILTRTVNIRGLLRLFLEEALSLYFRYLVEPEDLSWDLHRWMINCASDACNEASKDELRHMMREKFGVDDRVSEHASIRNFRYHQAWCWGEDLWFVAEETLKDVEFEPCGPEIEVYPYALPCENGKGQCTICLEEFRDGANEHSLSTRACGHRFHYDCLHGLINGIEEYSNKCPLCRKVICERRQRRPTGVEGS</sequence>
<feature type="domain" description="RING-type" evidence="2">
    <location>
        <begin position="375"/>
        <end position="423"/>
    </location>
</feature>
<organism evidence="3 4">
    <name type="scientific">Lentithecium fluviatile CBS 122367</name>
    <dbReference type="NCBI Taxonomy" id="1168545"/>
    <lineage>
        <taxon>Eukaryota</taxon>
        <taxon>Fungi</taxon>
        <taxon>Dikarya</taxon>
        <taxon>Ascomycota</taxon>
        <taxon>Pezizomycotina</taxon>
        <taxon>Dothideomycetes</taxon>
        <taxon>Pleosporomycetidae</taxon>
        <taxon>Pleosporales</taxon>
        <taxon>Massarineae</taxon>
        <taxon>Lentitheciaceae</taxon>
        <taxon>Lentithecium</taxon>
    </lineage>
</organism>
<dbReference type="PROSITE" id="PS50089">
    <property type="entry name" value="ZF_RING_2"/>
    <property type="match status" value="1"/>
</dbReference>
<dbReference type="GO" id="GO:0008270">
    <property type="term" value="F:zinc ion binding"/>
    <property type="evidence" value="ECO:0007669"/>
    <property type="project" value="UniProtKB-KW"/>
</dbReference>
<accession>A0A6G1IXI2</accession>
<keyword evidence="1" id="KW-0862">Zinc</keyword>
<evidence type="ECO:0000313" key="4">
    <source>
        <dbReference type="Proteomes" id="UP000799291"/>
    </source>
</evidence>
<protein>
    <recommendedName>
        <fullName evidence="2">RING-type domain-containing protein</fullName>
    </recommendedName>
</protein>
<evidence type="ECO:0000259" key="2">
    <source>
        <dbReference type="PROSITE" id="PS50089"/>
    </source>
</evidence>
<keyword evidence="4" id="KW-1185">Reference proteome</keyword>
<name>A0A6G1IXI2_9PLEO</name>
<reference evidence="3" key="1">
    <citation type="journal article" date="2020" name="Stud. Mycol.">
        <title>101 Dothideomycetes genomes: a test case for predicting lifestyles and emergence of pathogens.</title>
        <authorList>
            <person name="Haridas S."/>
            <person name="Albert R."/>
            <person name="Binder M."/>
            <person name="Bloem J."/>
            <person name="Labutti K."/>
            <person name="Salamov A."/>
            <person name="Andreopoulos B."/>
            <person name="Baker S."/>
            <person name="Barry K."/>
            <person name="Bills G."/>
            <person name="Bluhm B."/>
            <person name="Cannon C."/>
            <person name="Castanera R."/>
            <person name="Culley D."/>
            <person name="Daum C."/>
            <person name="Ezra D."/>
            <person name="Gonzalez J."/>
            <person name="Henrissat B."/>
            <person name="Kuo A."/>
            <person name="Liang C."/>
            <person name="Lipzen A."/>
            <person name="Lutzoni F."/>
            <person name="Magnuson J."/>
            <person name="Mondo S."/>
            <person name="Nolan M."/>
            <person name="Ohm R."/>
            <person name="Pangilinan J."/>
            <person name="Park H.-J."/>
            <person name="Ramirez L."/>
            <person name="Alfaro M."/>
            <person name="Sun H."/>
            <person name="Tritt A."/>
            <person name="Yoshinaga Y."/>
            <person name="Zwiers L.-H."/>
            <person name="Turgeon B."/>
            <person name="Goodwin S."/>
            <person name="Spatafora J."/>
            <person name="Crous P."/>
            <person name="Grigoriev I."/>
        </authorList>
    </citation>
    <scope>NUCLEOTIDE SEQUENCE</scope>
    <source>
        <strain evidence="3">CBS 122367</strain>
    </source>
</reference>
<dbReference type="Proteomes" id="UP000799291">
    <property type="component" value="Unassembled WGS sequence"/>
</dbReference>
<dbReference type="SUPFAM" id="SSF57850">
    <property type="entry name" value="RING/U-box"/>
    <property type="match status" value="1"/>
</dbReference>
<dbReference type="Pfam" id="PF13639">
    <property type="entry name" value="zf-RING_2"/>
    <property type="match status" value="1"/>
</dbReference>
<dbReference type="InterPro" id="IPR013083">
    <property type="entry name" value="Znf_RING/FYVE/PHD"/>
</dbReference>
<evidence type="ECO:0000313" key="3">
    <source>
        <dbReference type="EMBL" id="KAF2682957.1"/>
    </source>
</evidence>
<dbReference type="Gene3D" id="3.30.40.10">
    <property type="entry name" value="Zinc/RING finger domain, C3HC4 (zinc finger)"/>
    <property type="match status" value="1"/>
</dbReference>
<proteinExistence type="predicted"/>
<dbReference type="InterPro" id="IPR001841">
    <property type="entry name" value="Znf_RING"/>
</dbReference>
<keyword evidence="1" id="KW-0479">Metal-binding</keyword>
<dbReference type="SMART" id="SM00184">
    <property type="entry name" value="RING"/>
    <property type="match status" value="1"/>
</dbReference>
<dbReference type="OrthoDB" id="3691873at2759"/>
<gene>
    <name evidence="3" type="ORF">K458DRAFT_405125</name>
</gene>
<keyword evidence="1" id="KW-0863">Zinc-finger</keyword>
<dbReference type="EMBL" id="MU005585">
    <property type="protein sequence ID" value="KAF2682957.1"/>
    <property type="molecule type" value="Genomic_DNA"/>
</dbReference>